<organism evidence="2 3">
    <name type="scientific">Nonomuraea jiangxiensis</name>
    <dbReference type="NCBI Taxonomy" id="633440"/>
    <lineage>
        <taxon>Bacteria</taxon>
        <taxon>Bacillati</taxon>
        <taxon>Actinomycetota</taxon>
        <taxon>Actinomycetes</taxon>
        <taxon>Streptosporangiales</taxon>
        <taxon>Streptosporangiaceae</taxon>
        <taxon>Nonomuraea</taxon>
    </lineage>
</organism>
<evidence type="ECO:0000313" key="2">
    <source>
        <dbReference type="EMBL" id="SDM68721.1"/>
    </source>
</evidence>
<feature type="chain" id="PRO_5039274730" description="Ig-like domain-containing protein" evidence="1">
    <location>
        <begin position="22"/>
        <end position="175"/>
    </location>
</feature>
<dbReference type="Proteomes" id="UP000199202">
    <property type="component" value="Unassembled WGS sequence"/>
</dbReference>
<feature type="signal peptide" evidence="1">
    <location>
        <begin position="1"/>
        <end position="21"/>
    </location>
</feature>
<dbReference type="STRING" id="633440.SAMN05421869_15221"/>
<evidence type="ECO:0000256" key="1">
    <source>
        <dbReference type="SAM" id="SignalP"/>
    </source>
</evidence>
<gene>
    <name evidence="2" type="ORF">SAMN05421869_15221</name>
</gene>
<proteinExistence type="predicted"/>
<dbReference type="OrthoDB" id="3536525at2"/>
<keyword evidence="1" id="KW-0732">Signal</keyword>
<name>A0A1G9V992_9ACTN</name>
<dbReference type="RefSeq" id="WP_090947147.1">
    <property type="nucleotide sequence ID" value="NZ_FNDJ01000052.1"/>
</dbReference>
<accession>A0A1G9V992</accession>
<keyword evidence="3" id="KW-1185">Reference proteome</keyword>
<dbReference type="EMBL" id="FNDJ01000052">
    <property type="protein sequence ID" value="SDM68721.1"/>
    <property type="molecule type" value="Genomic_DNA"/>
</dbReference>
<sequence>MHMAWIIVVAAAAAPQTPAPHAPAALACHAATPAGDPLTFSPSVGLTPRRVTARGHLELTGCVSPDGTATALSSGWVAVKATALASCTSTRQVRGSAVITWFGLDGRPVGTSKLRVRADGLAVQRPADSLLTGSVTAGPLAGERVSGGVTPATPLLVCATQGMTGLPGSGRVTFG</sequence>
<dbReference type="AlphaFoldDB" id="A0A1G9V992"/>
<reference evidence="2 3" key="1">
    <citation type="submission" date="2016-10" db="EMBL/GenBank/DDBJ databases">
        <authorList>
            <person name="de Groot N.N."/>
        </authorList>
    </citation>
    <scope>NUCLEOTIDE SEQUENCE [LARGE SCALE GENOMIC DNA]</scope>
    <source>
        <strain evidence="2 3">CGMCC 4.6533</strain>
    </source>
</reference>
<evidence type="ECO:0008006" key="4">
    <source>
        <dbReference type="Google" id="ProtNLM"/>
    </source>
</evidence>
<evidence type="ECO:0000313" key="3">
    <source>
        <dbReference type="Proteomes" id="UP000199202"/>
    </source>
</evidence>
<protein>
    <recommendedName>
        <fullName evidence="4">Ig-like domain-containing protein</fullName>
    </recommendedName>
</protein>